<feature type="repeat" description="ANK" evidence="7">
    <location>
        <begin position="44"/>
        <end position="76"/>
    </location>
</feature>
<dbReference type="InterPro" id="IPR036770">
    <property type="entry name" value="Ankyrin_rpt-contain_sf"/>
</dbReference>
<evidence type="ECO:0000256" key="9">
    <source>
        <dbReference type="RuleBase" id="RU000304"/>
    </source>
</evidence>
<keyword evidence="12" id="KW-1185">Reference proteome</keyword>
<organism evidence="11 12">
    <name type="scientific">Carpediemonas membranifera</name>
    <dbReference type="NCBI Taxonomy" id="201153"/>
    <lineage>
        <taxon>Eukaryota</taxon>
        <taxon>Metamonada</taxon>
        <taxon>Carpediemonas-like organisms</taxon>
        <taxon>Carpediemonas</taxon>
    </lineage>
</organism>
<dbReference type="InterPro" id="IPR001245">
    <property type="entry name" value="Ser-Thr/Tyr_kinase_cat_dom"/>
</dbReference>
<keyword evidence="3" id="KW-0808">Transferase</keyword>
<dbReference type="SMART" id="SM00220">
    <property type="entry name" value="S_TKc"/>
    <property type="match status" value="1"/>
</dbReference>
<dbReference type="PROSITE" id="PS50297">
    <property type="entry name" value="ANK_REP_REGION"/>
    <property type="match status" value="1"/>
</dbReference>
<feature type="binding site" evidence="8">
    <location>
        <position position="148"/>
    </location>
    <ligand>
        <name>ATP</name>
        <dbReference type="ChEBI" id="CHEBI:30616"/>
    </ligand>
</feature>
<dbReference type="PROSITE" id="PS00108">
    <property type="entry name" value="PROTEIN_KINASE_ST"/>
    <property type="match status" value="1"/>
</dbReference>
<keyword evidence="4 8" id="KW-0547">Nucleotide-binding</keyword>
<dbReference type="AlphaFoldDB" id="A0A8J6E4H1"/>
<dbReference type="PROSITE" id="PS50011">
    <property type="entry name" value="PROTEIN_KINASE_DOM"/>
    <property type="match status" value="1"/>
</dbReference>
<dbReference type="PANTHER" id="PTHR44329:SF288">
    <property type="entry name" value="MITOGEN-ACTIVATED PROTEIN KINASE KINASE KINASE 20"/>
    <property type="match status" value="1"/>
</dbReference>
<dbReference type="InterPro" id="IPR008271">
    <property type="entry name" value="Ser/Thr_kinase_AS"/>
</dbReference>
<evidence type="ECO:0000313" key="12">
    <source>
        <dbReference type="Proteomes" id="UP000717585"/>
    </source>
</evidence>
<dbReference type="InterPro" id="IPR051681">
    <property type="entry name" value="Ser/Thr_Kinases-Pseudokinases"/>
</dbReference>
<reference evidence="11" key="1">
    <citation type="submission" date="2021-05" db="EMBL/GenBank/DDBJ databases">
        <title>A free-living protist that lacks canonical eukaryotic 1 DNA replication and segregation systems.</title>
        <authorList>
            <person name="Salas-Leiva D.E."/>
            <person name="Tromer E.C."/>
            <person name="Curtis B.A."/>
            <person name="Jerlstrom-Hultqvist J."/>
            <person name="Kolisko M."/>
            <person name="Yi Z."/>
            <person name="Salas-Leiva J.S."/>
            <person name="Gallot-Lavallee L."/>
            <person name="Kops G.J.P.L."/>
            <person name="Archibald J.M."/>
            <person name="Simpson A.G.B."/>
            <person name="Roger A.J."/>
        </authorList>
    </citation>
    <scope>NUCLEOTIDE SEQUENCE</scope>
    <source>
        <strain evidence="11">BICM</strain>
    </source>
</reference>
<dbReference type="InterPro" id="IPR017441">
    <property type="entry name" value="Protein_kinase_ATP_BS"/>
</dbReference>
<evidence type="ECO:0000256" key="1">
    <source>
        <dbReference type="ARBA" id="ARBA00005843"/>
    </source>
</evidence>
<evidence type="ECO:0000256" key="4">
    <source>
        <dbReference type="ARBA" id="ARBA00022741"/>
    </source>
</evidence>
<evidence type="ECO:0000256" key="5">
    <source>
        <dbReference type="ARBA" id="ARBA00022777"/>
    </source>
</evidence>
<protein>
    <submittedName>
        <fullName evidence="11">Protein tyrosine kinase</fullName>
    </submittedName>
</protein>
<evidence type="ECO:0000256" key="3">
    <source>
        <dbReference type="ARBA" id="ARBA00022679"/>
    </source>
</evidence>
<dbReference type="PROSITE" id="PS00107">
    <property type="entry name" value="PROTEIN_KINASE_ATP"/>
    <property type="match status" value="1"/>
</dbReference>
<comment type="caution">
    <text evidence="11">The sequence shown here is derived from an EMBL/GenBank/DDBJ whole genome shotgun (WGS) entry which is preliminary data.</text>
</comment>
<dbReference type="PIRSF" id="PIRSF000654">
    <property type="entry name" value="Integrin-linked_kinase"/>
    <property type="match status" value="1"/>
</dbReference>
<accession>A0A8J6E4H1</accession>
<dbReference type="PROSITE" id="PS50088">
    <property type="entry name" value="ANK_REPEAT"/>
    <property type="match status" value="1"/>
</dbReference>
<dbReference type="Pfam" id="PF07714">
    <property type="entry name" value="PK_Tyr_Ser-Thr"/>
    <property type="match status" value="1"/>
</dbReference>
<keyword evidence="2 9" id="KW-0723">Serine/threonine-protein kinase</keyword>
<dbReference type="InterPro" id="IPR000719">
    <property type="entry name" value="Prot_kinase_dom"/>
</dbReference>
<dbReference type="InterPro" id="IPR002110">
    <property type="entry name" value="Ankyrin_rpt"/>
</dbReference>
<dbReference type="SUPFAM" id="SSF56112">
    <property type="entry name" value="Protein kinase-like (PK-like)"/>
    <property type="match status" value="1"/>
</dbReference>
<feature type="domain" description="Protein kinase" evidence="10">
    <location>
        <begin position="121"/>
        <end position="375"/>
    </location>
</feature>
<name>A0A8J6E4H1_9EUKA</name>
<keyword evidence="6 8" id="KW-0067">ATP-binding</keyword>
<evidence type="ECO:0000313" key="11">
    <source>
        <dbReference type="EMBL" id="KAG9396941.1"/>
    </source>
</evidence>
<evidence type="ECO:0000256" key="7">
    <source>
        <dbReference type="PROSITE-ProRule" id="PRU00023"/>
    </source>
</evidence>
<dbReference type="OrthoDB" id="339325at2759"/>
<dbReference type="SUPFAM" id="SSF48403">
    <property type="entry name" value="Ankyrin repeat"/>
    <property type="match status" value="1"/>
</dbReference>
<dbReference type="Proteomes" id="UP000717585">
    <property type="component" value="Unassembled WGS sequence"/>
</dbReference>
<dbReference type="PANTHER" id="PTHR44329">
    <property type="entry name" value="SERINE/THREONINE-PROTEIN KINASE TNNI3K-RELATED"/>
    <property type="match status" value="1"/>
</dbReference>
<evidence type="ECO:0000256" key="8">
    <source>
        <dbReference type="PROSITE-ProRule" id="PRU10141"/>
    </source>
</evidence>
<sequence>MTGVIRAAINDALTKQLSDAITQGDTAAVKRLLVAGVSANGVDGKMPPLFAAVKAGNFDIVSLLLKHGADRAATYKGKTAAQTVKKGSNLQYLLIQDQTPEPLVQPDLNADITKPAGSIAFSQADRIGEGGMAAVFRGTYGGTACAVKVVAQADLNAMQADRLQSEIFIHKQLRHSNVVALYALEQDDREIRLALELASGSLSALLLSKVDLPWDARLQFARDIAAAMAFIVGEGYEHRDLKSLNVLVAKGSAKISDFGLTALLDQRVADVEGSWPWMAPERFDGVGGEKADVYAFGITLWEIAARDIPYRQERLGLDAIRAHVRAGYRPMTPAGTPAAVGELIRRCVAPDPRDRPTFAEVVAALPDSVATEMYTESAVRNHEVGTFANASAPWMTLSEDERAAALAAMGTVTATYRTNAPHIAALTDLNDL</sequence>
<keyword evidence="7" id="KW-0040">ANK repeat</keyword>
<dbReference type="GO" id="GO:0005524">
    <property type="term" value="F:ATP binding"/>
    <property type="evidence" value="ECO:0007669"/>
    <property type="project" value="UniProtKB-UniRule"/>
</dbReference>
<gene>
    <name evidence="11" type="ORF">J8273_1277</name>
</gene>
<dbReference type="GO" id="GO:0004674">
    <property type="term" value="F:protein serine/threonine kinase activity"/>
    <property type="evidence" value="ECO:0007669"/>
    <property type="project" value="UniProtKB-KW"/>
</dbReference>
<evidence type="ECO:0000256" key="6">
    <source>
        <dbReference type="ARBA" id="ARBA00022840"/>
    </source>
</evidence>
<dbReference type="Gene3D" id="1.25.40.20">
    <property type="entry name" value="Ankyrin repeat-containing domain"/>
    <property type="match status" value="1"/>
</dbReference>
<dbReference type="EMBL" id="JAHDYR010000004">
    <property type="protein sequence ID" value="KAG9396941.1"/>
    <property type="molecule type" value="Genomic_DNA"/>
</dbReference>
<dbReference type="Gene3D" id="1.10.510.10">
    <property type="entry name" value="Transferase(Phosphotransferase) domain 1"/>
    <property type="match status" value="1"/>
</dbReference>
<keyword evidence="5 11" id="KW-0418">Kinase</keyword>
<comment type="similarity">
    <text evidence="1">Belongs to the protein kinase superfamily. TKL Ser/Thr protein kinase family.</text>
</comment>
<proteinExistence type="inferred from homology"/>
<evidence type="ECO:0000256" key="2">
    <source>
        <dbReference type="ARBA" id="ARBA00022527"/>
    </source>
</evidence>
<dbReference type="InterPro" id="IPR011009">
    <property type="entry name" value="Kinase-like_dom_sf"/>
</dbReference>
<dbReference type="Pfam" id="PF12796">
    <property type="entry name" value="Ank_2"/>
    <property type="match status" value="1"/>
</dbReference>
<evidence type="ECO:0000259" key="10">
    <source>
        <dbReference type="PROSITE" id="PS50011"/>
    </source>
</evidence>